<proteinExistence type="predicted"/>
<gene>
    <name evidence="2" type="ORF">E2C01_095996</name>
</gene>
<feature type="region of interest" description="Disordered" evidence="1">
    <location>
        <begin position="1"/>
        <end position="42"/>
    </location>
</feature>
<evidence type="ECO:0000256" key="1">
    <source>
        <dbReference type="SAM" id="MobiDB-lite"/>
    </source>
</evidence>
<name>A0A5B7JUH2_PORTR</name>
<evidence type="ECO:0000313" key="3">
    <source>
        <dbReference type="Proteomes" id="UP000324222"/>
    </source>
</evidence>
<evidence type="ECO:0000313" key="2">
    <source>
        <dbReference type="EMBL" id="MPD00521.1"/>
    </source>
</evidence>
<sequence length="78" mass="8755">MEGDDEKEESNHRNWSGTAPRLTKSKRAVSPYRQPSRGGLADKNTRACIFSGKLDVFLIWDGQFSPHYVGCVRLMPTG</sequence>
<accession>A0A5B7JUH2</accession>
<protein>
    <submittedName>
        <fullName evidence="2">Uncharacterized protein</fullName>
    </submittedName>
</protein>
<reference evidence="2 3" key="1">
    <citation type="submission" date="2019-05" db="EMBL/GenBank/DDBJ databases">
        <title>Another draft genome of Portunus trituberculatus and its Hox gene families provides insights of decapod evolution.</title>
        <authorList>
            <person name="Jeong J.-H."/>
            <person name="Song I."/>
            <person name="Kim S."/>
            <person name="Choi T."/>
            <person name="Kim D."/>
            <person name="Ryu S."/>
            <person name="Kim W."/>
        </authorList>
    </citation>
    <scope>NUCLEOTIDE SEQUENCE [LARGE SCALE GENOMIC DNA]</scope>
    <source>
        <tissue evidence="2">Muscle</tissue>
    </source>
</reference>
<comment type="caution">
    <text evidence="2">The sequence shown here is derived from an EMBL/GenBank/DDBJ whole genome shotgun (WGS) entry which is preliminary data.</text>
</comment>
<dbReference type="EMBL" id="VSRR010123305">
    <property type="protein sequence ID" value="MPD00521.1"/>
    <property type="molecule type" value="Genomic_DNA"/>
</dbReference>
<dbReference type="Proteomes" id="UP000324222">
    <property type="component" value="Unassembled WGS sequence"/>
</dbReference>
<dbReference type="AlphaFoldDB" id="A0A5B7JUH2"/>
<organism evidence="2 3">
    <name type="scientific">Portunus trituberculatus</name>
    <name type="common">Swimming crab</name>
    <name type="synonym">Neptunus trituberculatus</name>
    <dbReference type="NCBI Taxonomy" id="210409"/>
    <lineage>
        <taxon>Eukaryota</taxon>
        <taxon>Metazoa</taxon>
        <taxon>Ecdysozoa</taxon>
        <taxon>Arthropoda</taxon>
        <taxon>Crustacea</taxon>
        <taxon>Multicrustacea</taxon>
        <taxon>Malacostraca</taxon>
        <taxon>Eumalacostraca</taxon>
        <taxon>Eucarida</taxon>
        <taxon>Decapoda</taxon>
        <taxon>Pleocyemata</taxon>
        <taxon>Brachyura</taxon>
        <taxon>Eubrachyura</taxon>
        <taxon>Portunoidea</taxon>
        <taxon>Portunidae</taxon>
        <taxon>Portuninae</taxon>
        <taxon>Portunus</taxon>
    </lineage>
</organism>
<keyword evidence="3" id="KW-1185">Reference proteome</keyword>